<name>A0A7C2K5L0_UNCW3</name>
<dbReference type="EMBL" id="DSOL01000202">
    <property type="protein sequence ID" value="HEN28409.1"/>
    <property type="molecule type" value="Genomic_DNA"/>
</dbReference>
<evidence type="ECO:0000313" key="1">
    <source>
        <dbReference type="EMBL" id="HEN28409.1"/>
    </source>
</evidence>
<reference evidence="1" key="1">
    <citation type="journal article" date="2020" name="mSystems">
        <title>Genome- and Community-Level Interaction Insights into Carbon Utilization and Element Cycling Functions of Hydrothermarchaeota in Hydrothermal Sediment.</title>
        <authorList>
            <person name="Zhou Z."/>
            <person name="Liu Y."/>
            <person name="Xu W."/>
            <person name="Pan J."/>
            <person name="Luo Z.H."/>
            <person name="Li M."/>
        </authorList>
    </citation>
    <scope>NUCLEOTIDE SEQUENCE [LARGE SCALE GENOMIC DNA]</scope>
    <source>
        <strain evidence="1">SpSt-34</strain>
        <strain evidence="2">SpSt-69</strain>
    </source>
</reference>
<proteinExistence type="predicted"/>
<dbReference type="EMBL" id="DTDJ01000036">
    <property type="protein sequence ID" value="HGL17778.1"/>
    <property type="molecule type" value="Genomic_DNA"/>
</dbReference>
<sequence>MLKKLWQVIVAIVLALMAIMFSVSTVTNIGCTVKTDTLFVHDTTNLGACFAAFINENYQAAFLFSDPMADLSSSDVKIRWGSNTHTFSRKGYGEGPAIQFSDTLLLSIGVTYTVSLFSNLGGCEGNCIIPDTCQITHPSDNDTLRLGWNVLVSWNRAQNANFYYIYYGFGAYDSAGYWIEYISGNTFALDTTCTIPASFFNVPGAAYYQGGVYVYPYYGPIPQAGATGNMQGFVKGFLYAEGEEGWVYFYVGTPYKKLSVMEFPKPTKKDAHKAILSRLGLR</sequence>
<accession>A0A7C2K5L0</accession>
<dbReference type="AlphaFoldDB" id="A0A7C2K5L0"/>
<gene>
    <name evidence="1" type="ORF">ENQ77_07170</name>
    <name evidence="2" type="ORF">ENU66_05595</name>
</gene>
<comment type="caution">
    <text evidence="1">The sequence shown here is derived from an EMBL/GenBank/DDBJ whole genome shotgun (WGS) entry which is preliminary data.</text>
</comment>
<evidence type="ECO:0000313" key="2">
    <source>
        <dbReference type="EMBL" id="HGL17778.1"/>
    </source>
</evidence>
<organism evidence="1">
    <name type="scientific">candidate division WOR-3 bacterium</name>
    <dbReference type="NCBI Taxonomy" id="2052148"/>
    <lineage>
        <taxon>Bacteria</taxon>
        <taxon>Bacteria division WOR-3</taxon>
    </lineage>
</organism>
<protein>
    <submittedName>
        <fullName evidence="1">Uncharacterized protein</fullName>
    </submittedName>
</protein>